<name>A0A918FPB1_9ACTN</name>
<evidence type="ECO:0000313" key="4">
    <source>
        <dbReference type="Proteomes" id="UP000658320"/>
    </source>
</evidence>
<organism evidence="3 4">
    <name type="scientific">Streptomyces aurantiogriseus</name>
    <dbReference type="NCBI Taxonomy" id="66870"/>
    <lineage>
        <taxon>Bacteria</taxon>
        <taxon>Bacillati</taxon>
        <taxon>Actinomycetota</taxon>
        <taxon>Actinomycetes</taxon>
        <taxon>Kitasatosporales</taxon>
        <taxon>Streptomycetaceae</taxon>
        <taxon>Streptomyces</taxon>
    </lineage>
</organism>
<proteinExistence type="predicted"/>
<reference evidence="3" key="2">
    <citation type="submission" date="2020-09" db="EMBL/GenBank/DDBJ databases">
        <authorList>
            <person name="Sun Q."/>
            <person name="Ohkuma M."/>
        </authorList>
    </citation>
    <scope>NUCLEOTIDE SEQUENCE</scope>
    <source>
        <strain evidence="3">JCM 4346</strain>
    </source>
</reference>
<gene>
    <name evidence="3" type="ORF">GCM10010251_94980</name>
</gene>
<dbReference type="Proteomes" id="UP000658320">
    <property type="component" value="Unassembled WGS sequence"/>
</dbReference>
<keyword evidence="2" id="KW-1133">Transmembrane helix</keyword>
<keyword evidence="2" id="KW-0472">Membrane</keyword>
<feature type="region of interest" description="Disordered" evidence="1">
    <location>
        <begin position="124"/>
        <end position="164"/>
    </location>
</feature>
<comment type="caution">
    <text evidence="3">The sequence shown here is derived from an EMBL/GenBank/DDBJ whole genome shotgun (WGS) entry which is preliminary data.</text>
</comment>
<accession>A0A918FPB1</accession>
<evidence type="ECO:0000256" key="2">
    <source>
        <dbReference type="SAM" id="Phobius"/>
    </source>
</evidence>
<evidence type="ECO:0000256" key="1">
    <source>
        <dbReference type="SAM" id="MobiDB-lite"/>
    </source>
</evidence>
<dbReference type="EMBL" id="BMSX01000046">
    <property type="protein sequence ID" value="GGR63364.1"/>
    <property type="molecule type" value="Genomic_DNA"/>
</dbReference>
<protein>
    <submittedName>
        <fullName evidence="3">Uncharacterized protein</fullName>
    </submittedName>
</protein>
<reference evidence="3" key="1">
    <citation type="journal article" date="2014" name="Int. J. Syst. Evol. Microbiol.">
        <title>Complete genome sequence of Corynebacterium casei LMG S-19264T (=DSM 44701T), isolated from a smear-ripened cheese.</title>
        <authorList>
            <consortium name="US DOE Joint Genome Institute (JGI-PGF)"/>
            <person name="Walter F."/>
            <person name="Albersmeier A."/>
            <person name="Kalinowski J."/>
            <person name="Ruckert C."/>
        </authorList>
    </citation>
    <scope>NUCLEOTIDE SEQUENCE</scope>
    <source>
        <strain evidence="3">JCM 4346</strain>
    </source>
</reference>
<keyword evidence="4" id="KW-1185">Reference proteome</keyword>
<sequence length="218" mass="23541">MSTRTTFEDRLLAELRREVERRSSSAEEFTPEVPPARRRLLTGRRLALAAGVCAAAGLALALVPGSPADSPAYAVERNGDGTVTVTVQSRSLDRATQREFAERLRAEGVMVDITELPYGQQCKNPRGVPLRAESESSGFLSVSPAAPDTSASPQQLRSTAPAAPTHGKDLWNWTVVLHRGDSLAIENSDIPKDQHFGKTMSFMSAYKGKVSPCVPVSH</sequence>
<dbReference type="AlphaFoldDB" id="A0A918FPB1"/>
<keyword evidence="2" id="KW-0812">Transmembrane</keyword>
<evidence type="ECO:0000313" key="3">
    <source>
        <dbReference type="EMBL" id="GGR63364.1"/>
    </source>
</evidence>
<dbReference type="RefSeq" id="WP_189944265.1">
    <property type="nucleotide sequence ID" value="NZ_BMSX01000046.1"/>
</dbReference>
<feature type="compositionally biased region" description="Polar residues" evidence="1">
    <location>
        <begin position="149"/>
        <end position="158"/>
    </location>
</feature>
<feature type="transmembrane region" description="Helical" evidence="2">
    <location>
        <begin position="46"/>
        <end position="63"/>
    </location>
</feature>